<dbReference type="EMBL" id="LYOZ01000001">
    <property type="protein sequence ID" value="OCH99435.1"/>
    <property type="molecule type" value="Genomic_DNA"/>
</dbReference>
<evidence type="ECO:0000259" key="2">
    <source>
        <dbReference type="PROSITE" id="PS50914"/>
    </source>
</evidence>
<keyword evidence="1" id="KW-0732">Signal</keyword>
<dbReference type="PROSITE" id="PS50914">
    <property type="entry name" value="BON"/>
    <property type="match status" value="2"/>
</dbReference>
<dbReference type="PANTHER" id="PTHR34606:SF4">
    <property type="entry name" value="OUTER MEMBRANE LIPOPROTEIN DOLP"/>
    <property type="match status" value="1"/>
</dbReference>
<dbReference type="PROSITE" id="PS51257">
    <property type="entry name" value="PROKAR_LIPOPROTEIN"/>
    <property type="match status" value="1"/>
</dbReference>
<feature type="domain" description="BON" evidence="2">
    <location>
        <begin position="120"/>
        <end position="187"/>
    </location>
</feature>
<dbReference type="RefSeq" id="WP_058449791.1">
    <property type="nucleotide sequence ID" value="NZ_CAAAJF010000002.1"/>
</dbReference>
<evidence type="ECO:0000313" key="4">
    <source>
        <dbReference type="Proteomes" id="UP000093336"/>
    </source>
</evidence>
<dbReference type="InterPro" id="IPR051686">
    <property type="entry name" value="Lipoprotein_DolP"/>
</dbReference>
<name>A0ABX2XXR3_9GAMM</name>
<comment type="caution">
    <text evidence="3">The sequence shown here is derived from an EMBL/GenBank/DDBJ whole genome shotgun (WGS) entry which is preliminary data.</text>
</comment>
<feature type="domain" description="BON" evidence="2">
    <location>
        <begin position="42"/>
        <end position="113"/>
    </location>
</feature>
<dbReference type="InterPro" id="IPR007055">
    <property type="entry name" value="BON_dom"/>
</dbReference>
<dbReference type="Pfam" id="PF04972">
    <property type="entry name" value="BON"/>
    <property type="match status" value="2"/>
</dbReference>
<sequence>MKKQGKVFFVLLLSTLLSGCLSNVWTGAMLVYDRHNVYKKVSDYTLSANVHHELFGPDRLLEQKGCAIDVAVFNGDILLAGHVPTLALREAAIARVSKVTGYRRLFNQMDIANQESNSVIDSWITAKIRSRIFADSSINPNVFKVVTSDRIVYLMGDVTPDQAERVITIARTTRGVVRVVKLLKYYHLSDNASLKHINS</sequence>
<evidence type="ECO:0000256" key="1">
    <source>
        <dbReference type="ARBA" id="ARBA00022729"/>
    </source>
</evidence>
<dbReference type="SMART" id="SM00749">
    <property type="entry name" value="BON"/>
    <property type="match status" value="1"/>
</dbReference>
<dbReference type="InterPro" id="IPR014004">
    <property type="entry name" value="Transpt-assoc_nodulatn_dom_bac"/>
</dbReference>
<gene>
    <name evidence="3" type="ORF">A8135_07060</name>
</gene>
<evidence type="ECO:0000313" key="3">
    <source>
        <dbReference type="EMBL" id="OCH99435.1"/>
    </source>
</evidence>
<accession>A0ABX2XXR3</accession>
<dbReference type="Gene3D" id="3.40.1520.20">
    <property type="match status" value="1"/>
</dbReference>
<proteinExistence type="predicted"/>
<dbReference type="PANTHER" id="PTHR34606">
    <property type="entry name" value="BON DOMAIN-CONTAINING PROTEIN"/>
    <property type="match status" value="1"/>
</dbReference>
<dbReference type="Proteomes" id="UP000093336">
    <property type="component" value="Unassembled WGS sequence"/>
</dbReference>
<keyword evidence="4" id="KW-1185">Reference proteome</keyword>
<reference evidence="3 4" key="1">
    <citation type="submission" date="2016-05" db="EMBL/GenBank/DDBJ databases">
        <authorList>
            <person name="Prochazka B."/>
            <person name="Indra A."/>
            <person name="Hasenberger P."/>
            <person name="Blaschitz M."/>
            <person name="Wagner L."/>
            <person name="Wewalka G."/>
            <person name="Sorschag S."/>
            <person name="Schmid D."/>
            <person name="Ruppitsch W."/>
        </authorList>
    </citation>
    <scope>NUCLEOTIDE SEQUENCE [LARGE SCALE GENOMIC DNA]</scope>
    <source>
        <strain evidence="3 4">974010_12</strain>
    </source>
</reference>
<organism evidence="3 4">
    <name type="scientific">Legionella jamestowniensis</name>
    <dbReference type="NCBI Taxonomy" id="455"/>
    <lineage>
        <taxon>Bacteria</taxon>
        <taxon>Pseudomonadati</taxon>
        <taxon>Pseudomonadota</taxon>
        <taxon>Gammaproteobacteria</taxon>
        <taxon>Legionellales</taxon>
        <taxon>Legionellaceae</taxon>
        <taxon>Legionella</taxon>
    </lineage>
</organism>
<protein>
    <submittedName>
        <fullName evidence="3">Hemolysin</fullName>
    </submittedName>
</protein>